<name>A0A6M3L2X2_9ZZZZ</name>
<protein>
    <submittedName>
        <fullName evidence="1">Uncharacterized protein</fullName>
    </submittedName>
</protein>
<gene>
    <name evidence="1" type="ORF">MM415B02898_0002</name>
</gene>
<dbReference type="AlphaFoldDB" id="A0A6M3L2X2"/>
<sequence>MIITLDNLTHPEVEILTIDLEHKSVTFRNRDGVCSAPMLEYKTDIPIKEDLKVSIEAVLFEAITVGGL</sequence>
<dbReference type="EMBL" id="MT142730">
    <property type="protein sequence ID" value="QJA87745.1"/>
    <property type="molecule type" value="Genomic_DNA"/>
</dbReference>
<proteinExistence type="predicted"/>
<reference evidence="1" key="1">
    <citation type="submission" date="2020-03" db="EMBL/GenBank/DDBJ databases">
        <title>The deep terrestrial virosphere.</title>
        <authorList>
            <person name="Holmfeldt K."/>
            <person name="Nilsson E."/>
            <person name="Simone D."/>
            <person name="Lopez-Fernandez M."/>
            <person name="Wu X."/>
            <person name="de Brujin I."/>
            <person name="Lundin D."/>
            <person name="Andersson A."/>
            <person name="Bertilsson S."/>
            <person name="Dopson M."/>
        </authorList>
    </citation>
    <scope>NUCLEOTIDE SEQUENCE</scope>
    <source>
        <strain evidence="1">MM415B02898</strain>
    </source>
</reference>
<accession>A0A6M3L2X2</accession>
<evidence type="ECO:0000313" key="1">
    <source>
        <dbReference type="EMBL" id="QJA87745.1"/>
    </source>
</evidence>
<organism evidence="1">
    <name type="scientific">viral metagenome</name>
    <dbReference type="NCBI Taxonomy" id="1070528"/>
    <lineage>
        <taxon>unclassified sequences</taxon>
        <taxon>metagenomes</taxon>
        <taxon>organismal metagenomes</taxon>
    </lineage>
</organism>